<keyword evidence="2" id="KW-1185">Reference proteome</keyword>
<organism evidence="1 2">
    <name type="scientific">Ataeniobius toweri</name>
    <dbReference type="NCBI Taxonomy" id="208326"/>
    <lineage>
        <taxon>Eukaryota</taxon>
        <taxon>Metazoa</taxon>
        <taxon>Chordata</taxon>
        <taxon>Craniata</taxon>
        <taxon>Vertebrata</taxon>
        <taxon>Euteleostomi</taxon>
        <taxon>Actinopterygii</taxon>
        <taxon>Neopterygii</taxon>
        <taxon>Teleostei</taxon>
        <taxon>Neoteleostei</taxon>
        <taxon>Acanthomorphata</taxon>
        <taxon>Ovalentaria</taxon>
        <taxon>Atherinomorphae</taxon>
        <taxon>Cyprinodontiformes</taxon>
        <taxon>Goodeidae</taxon>
        <taxon>Ataeniobius</taxon>
    </lineage>
</organism>
<evidence type="ECO:0000313" key="2">
    <source>
        <dbReference type="Proteomes" id="UP001345963"/>
    </source>
</evidence>
<proteinExistence type="predicted"/>
<dbReference type="Proteomes" id="UP001345963">
    <property type="component" value="Unassembled WGS sequence"/>
</dbReference>
<protein>
    <submittedName>
        <fullName evidence="1">Uncharacterized protein</fullName>
    </submittedName>
</protein>
<comment type="caution">
    <text evidence="1">The sequence shown here is derived from an EMBL/GenBank/DDBJ whole genome shotgun (WGS) entry which is preliminary data.</text>
</comment>
<sequence>MLLITGHEDAKEDFGIYEFVSIPGKMESTQASCKSLARFESIQDMHTTIYDVIRHVPESPSTSLLK</sequence>
<gene>
    <name evidence="1" type="ORF">ATANTOWER_012652</name>
</gene>
<accession>A0ABU7AET0</accession>
<reference evidence="1 2" key="1">
    <citation type="submission" date="2021-07" db="EMBL/GenBank/DDBJ databases">
        <authorList>
            <person name="Palmer J.M."/>
        </authorList>
    </citation>
    <scope>NUCLEOTIDE SEQUENCE [LARGE SCALE GENOMIC DNA]</scope>
    <source>
        <strain evidence="1 2">AT_MEX2019</strain>
        <tissue evidence="1">Muscle</tissue>
    </source>
</reference>
<dbReference type="EMBL" id="JAHUTI010012521">
    <property type="protein sequence ID" value="MED6236676.1"/>
    <property type="molecule type" value="Genomic_DNA"/>
</dbReference>
<evidence type="ECO:0000313" key="1">
    <source>
        <dbReference type="EMBL" id="MED6236676.1"/>
    </source>
</evidence>
<name>A0ABU7AET0_9TELE</name>